<gene>
    <name evidence="7" type="ORF">FSP39_018085</name>
</gene>
<feature type="region of interest" description="Disordered" evidence="6">
    <location>
        <begin position="1075"/>
        <end position="1158"/>
    </location>
</feature>
<feature type="coiled-coil region" evidence="5">
    <location>
        <begin position="27"/>
        <end position="100"/>
    </location>
</feature>
<feature type="coiled-coil region" evidence="5">
    <location>
        <begin position="455"/>
        <end position="979"/>
    </location>
</feature>
<dbReference type="EMBL" id="VSWD01000006">
    <property type="protein sequence ID" value="KAK3100318.1"/>
    <property type="molecule type" value="Genomic_DNA"/>
</dbReference>
<feature type="coiled-coil region" evidence="5">
    <location>
        <begin position="1036"/>
        <end position="1070"/>
    </location>
</feature>
<feature type="compositionally biased region" description="Basic and acidic residues" evidence="6">
    <location>
        <begin position="221"/>
        <end position="230"/>
    </location>
</feature>
<evidence type="ECO:0000256" key="2">
    <source>
        <dbReference type="ARBA" id="ARBA00022490"/>
    </source>
</evidence>
<feature type="compositionally biased region" description="Low complexity" evidence="6">
    <location>
        <begin position="1085"/>
        <end position="1103"/>
    </location>
</feature>
<accession>A0AA88YIX7</accession>
<dbReference type="CDD" id="cd22292">
    <property type="entry name" value="cc_Cep135_MBD"/>
    <property type="match status" value="1"/>
</dbReference>
<evidence type="ECO:0000313" key="8">
    <source>
        <dbReference type="Proteomes" id="UP001186944"/>
    </source>
</evidence>
<evidence type="ECO:0000313" key="7">
    <source>
        <dbReference type="EMBL" id="KAK3100318.1"/>
    </source>
</evidence>
<comment type="caution">
    <text evidence="7">The sequence shown here is derived from an EMBL/GenBank/DDBJ whole genome shotgun (WGS) entry which is preliminary data.</text>
</comment>
<dbReference type="AlphaFoldDB" id="A0AA88YIX7"/>
<dbReference type="PANTHER" id="PTHR20544:SF0">
    <property type="entry name" value="NUCLEOPROTEIN TPR_MLP1 DOMAIN-CONTAINING PROTEIN"/>
    <property type="match status" value="1"/>
</dbReference>
<dbReference type="InterPro" id="IPR051877">
    <property type="entry name" value="Centriole_BasalBody_StrucProt"/>
</dbReference>
<dbReference type="GO" id="GO:0005814">
    <property type="term" value="C:centriole"/>
    <property type="evidence" value="ECO:0007669"/>
    <property type="project" value="UniProtKB-SubCell"/>
</dbReference>
<feature type="compositionally biased region" description="Low complexity" evidence="6">
    <location>
        <begin position="367"/>
        <end position="385"/>
    </location>
</feature>
<name>A0AA88YIX7_PINIB</name>
<organism evidence="7 8">
    <name type="scientific">Pinctada imbricata</name>
    <name type="common">Atlantic pearl-oyster</name>
    <name type="synonym">Pinctada martensii</name>
    <dbReference type="NCBI Taxonomy" id="66713"/>
    <lineage>
        <taxon>Eukaryota</taxon>
        <taxon>Metazoa</taxon>
        <taxon>Spiralia</taxon>
        <taxon>Lophotrochozoa</taxon>
        <taxon>Mollusca</taxon>
        <taxon>Bivalvia</taxon>
        <taxon>Autobranchia</taxon>
        <taxon>Pteriomorphia</taxon>
        <taxon>Pterioida</taxon>
        <taxon>Pterioidea</taxon>
        <taxon>Pteriidae</taxon>
        <taxon>Pinctada</taxon>
    </lineage>
</organism>
<comment type="subcellular location">
    <subcellularLocation>
        <location evidence="1">Cytoplasm</location>
        <location evidence="1">Cytoskeleton</location>
        <location evidence="1">Microtubule organizing center</location>
        <location evidence="1">Centrosome</location>
        <location evidence="1">Centriole</location>
    </subcellularLocation>
</comment>
<dbReference type="Proteomes" id="UP001186944">
    <property type="component" value="Unassembled WGS sequence"/>
</dbReference>
<keyword evidence="2" id="KW-0963">Cytoplasm</keyword>
<evidence type="ECO:0000256" key="3">
    <source>
        <dbReference type="ARBA" id="ARBA00023212"/>
    </source>
</evidence>
<keyword evidence="3" id="KW-0206">Cytoskeleton</keyword>
<sequence length="1158" mass="134070">MLSLEIGKKEVQTKDFDSAVEPYKSDNAKLVKENNDLHQQLIKQKDEADAIVRELKASLRKLEHENADLKFLNNQYVHKVRQMEKESKEKSDRILQLQEKNFHAVVQTPGGKKKSIPFRRQRMEIDTAVPPFEGPSRISVPPPDDPYVADLLQVADSRIAELEVESRDEEIDRLNRMLEGGRPSDVVALEARNRANERMISHLNIQIDFLQQKNREVDRKLQEALSRGDDSEGEDELEKSRHELEDLDITVAQMKADNQRLSKEYSDAKAQLSVKNGDILRLEELLDRVQEDKKRLSHRVNKMMANEKELVLEIERLKRKNGPASGKKGKTSSKLDAFIRSVEEERNYYKDQTEALQKMLRGEIPTRSRSPIRSRPSSRAASPARETPTPSKAEKKTVAQYETIIRVLEEERDYYKKEYDVIKAVNLKRSTSSARATPTKLTSEDPEVSKIIQERDDMKALLDKFERHMAEIQANVKVLTAERDKLNVMYEETKAELQKTRRELVQSPKSPKTSLAAQAVLRRVENERDDALADLRRMTTERDSLRERLKIATESSLSDRAKLEQKIEDLETTLHSVEVEKNELVVRITTLKEDIRSYEDQVKEQALRLGQSQDEASNNRSNAQQMKLLAEETEKSLEETQKRLSRRDRDLQSTEERCVMLEDRCADLNRGNQMARDEISTLHATINAMDREKDSLQHTVDDKTEKIANLNEDILQKEKMLSDLKIRVSELDAQLEHANENLSLKDRELKSLRRQIDSTSEDLSETSRSKDVALRENRRLQDDLAVMTQENQKINAELQDALEEREHLKHQVQDYMLEVKRIEDVLARKENERSDLLEQYRALTAEAEQYQTSNHQLESEGSNLRLELMTKDSENRRLKDKNENLEREIQEHLNAEQAYEMQVSNLTRSVANLEENLRQMEEDKHNLLEDLTAVRELCAKLEATKDSLQRQLTSSALDKEQLQSLVDDIKQESDLLKQQVGSERSNSKNLESLLQNNREKEFQYQLSAQERSSEIQMLKDRLSLNESKIQSQGREIASLRTRNVELEGDVERLRRNLTSEKFERERAVQELRRHGISPPIPTMEYSTSYTSYSKTYQSSSTTRSRSRSRSRSPSPSRYRSPDASYLSSSGRRARTPERSSYLDDGLDTAPKGLGQDVL</sequence>
<protein>
    <recommendedName>
        <fullName evidence="9">Centrosomal protein of 135 kDa</fullName>
    </recommendedName>
</protein>
<evidence type="ECO:0000256" key="4">
    <source>
        <dbReference type="ARBA" id="ARBA00038123"/>
    </source>
</evidence>
<evidence type="ECO:0000256" key="5">
    <source>
        <dbReference type="SAM" id="Coils"/>
    </source>
</evidence>
<keyword evidence="8" id="KW-1185">Reference proteome</keyword>
<feature type="region of interest" description="Disordered" evidence="6">
    <location>
        <begin position="221"/>
        <end position="241"/>
    </location>
</feature>
<dbReference type="PANTHER" id="PTHR20544">
    <property type="entry name" value="CENTROSOMAL PROTEIN CEP135"/>
    <property type="match status" value="1"/>
</dbReference>
<evidence type="ECO:0008006" key="9">
    <source>
        <dbReference type="Google" id="ProtNLM"/>
    </source>
</evidence>
<evidence type="ECO:0000256" key="1">
    <source>
        <dbReference type="ARBA" id="ARBA00004114"/>
    </source>
</evidence>
<evidence type="ECO:0000256" key="6">
    <source>
        <dbReference type="SAM" id="MobiDB-lite"/>
    </source>
</evidence>
<proteinExistence type="inferred from homology"/>
<comment type="similarity">
    <text evidence="4">Belongs to the CEP135/TSGA10 family.</text>
</comment>
<reference evidence="7" key="1">
    <citation type="submission" date="2019-08" db="EMBL/GenBank/DDBJ databases">
        <title>The improved chromosome-level genome for the pearl oyster Pinctada fucata martensii using PacBio sequencing and Hi-C.</title>
        <authorList>
            <person name="Zheng Z."/>
        </authorList>
    </citation>
    <scope>NUCLEOTIDE SEQUENCE</scope>
    <source>
        <strain evidence="7">ZZ-2019</strain>
        <tissue evidence="7">Adductor muscle</tissue>
    </source>
</reference>
<keyword evidence="5" id="KW-0175">Coiled coil</keyword>
<feature type="region of interest" description="Disordered" evidence="6">
    <location>
        <begin position="359"/>
        <end position="396"/>
    </location>
</feature>